<dbReference type="Proteomes" id="UP001055072">
    <property type="component" value="Unassembled WGS sequence"/>
</dbReference>
<name>A0ACB8U2J0_9APHY</name>
<comment type="caution">
    <text evidence="1">The sequence shown here is derived from an EMBL/GenBank/DDBJ whole genome shotgun (WGS) entry which is preliminary data.</text>
</comment>
<sequence length="496" mass="54348">MSRLMFSDLEKEWLHRQLDSPEIQAILAANPSRILEADTAGNAVKVLRGRRNGDGHFKKAAIQITNLYLVTFNAPFTEETQLEFRARKKAMKNLGITFRHRRQAETNDQFQERISFEPLSKRIYNWLLSHSPNKVKKAPYARIAASSASSRRYTPYGVFKASGSSTTPSASDTAFSAPTNIGDWNKTLHSTKARQLESTVVNQLLDWTLQTGYMGFIILGGKNTLGEVRNFTVNNAATRDGMSFAQHMCNRFGITEQQWQTELDWFFQRIYNGGILLNNEATLDTVAGNPSSSNIVLTPPSSFAQEESTAEESPTAEDTTAKVASLLPEQCESSVESAIDSELHSGLDNVPLENSDTMLLDALLQHLVLPPFTGTSDVSASPATLPLPASVAEGEQIGSGEISSTTDSRTDMGGLEEQISNASKSQLPDLDKLVQKVNVVGCSSLSMDSIHDNTARQASEIGADKVTRSGRRIIPKINGTAAYDEVVLRQNAASRR</sequence>
<reference evidence="1" key="1">
    <citation type="journal article" date="2021" name="Environ. Microbiol.">
        <title>Gene family expansions and transcriptome signatures uncover fungal adaptations to wood decay.</title>
        <authorList>
            <person name="Hage H."/>
            <person name="Miyauchi S."/>
            <person name="Viragh M."/>
            <person name="Drula E."/>
            <person name="Min B."/>
            <person name="Chaduli D."/>
            <person name="Navarro D."/>
            <person name="Favel A."/>
            <person name="Norest M."/>
            <person name="Lesage-Meessen L."/>
            <person name="Balint B."/>
            <person name="Merenyi Z."/>
            <person name="de Eugenio L."/>
            <person name="Morin E."/>
            <person name="Martinez A.T."/>
            <person name="Baldrian P."/>
            <person name="Stursova M."/>
            <person name="Martinez M.J."/>
            <person name="Novotny C."/>
            <person name="Magnuson J.K."/>
            <person name="Spatafora J.W."/>
            <person name="Maurice S."/>
            <person name="Pangilinan J."/>
            <person name="Andreopoulos W."/>
            <person name="LaButti K."/>
            <person name="Hundley H."/>
            <person name="Na H."/>
            <person name="Kuo A."/>
            <person name="Barry K."/>
            <person name="Lipzen A."/>
            <person name="Henrissat B."/>
            <person name="Riley R."/>
            <person name="Ahrendt S."/>
            <person name="Nagy L.G."/>
            <person name="Grigoriev I.V."/>
            <person name="Martin F."/>
            <person name="Rosso M.N."/>
        </authorList>
    </citation>
    <scope>NUCLEOTIDE SEQUENCE</scope>
    <source>
        <strain evidence="1">CBS 384.51</strain>
    </source>
</reference>
<keyword evidence="2" id="KW-1185">Reference proteome</keyword>
<dbReference type="EMBL" id="MU274913">
    <property type="protein sequence ID" value="KAI0088582.1"/>
    <property type="molecule type" value="Genomic_DNA"/>
</dbReference>
<proteinExistence type="predicted"/>
<gene>
    <name evidence="1" type="ORF">BDY19DRAFT_993966</name>
</gene>
<organism evidence="1 2">
    <name type="scientific">Irpex rosettiformis</name>
    <dbReference type="NCBI Taxonomy" id="378272"/>
    <lineage>
        <taxon>Eukaryota</taxon>
        <taxon>Fungi</taxon>
        <taxon>Dikarya</taxon>
        <taxon>Basidiomycota</taxon>
        <taxon>Agaricomycotina</taxon>
        <taxon>Agaricomycetes</taxon>
        <taxon>Polyporales</taxon>
        <taxon>Irpicaceae</taxon>
        <taxon>Irpex</taxon>
    </lineage>
</organism>
<accession>A0ACB8U2J0</accession>
<protein>
    <submittedName>
        <fullName evidence="1">Uncharacterized protein</fullName>
    </submittedName>
</protein>
<evidence type="ECO:0000313" key="2">
    <source>
        <dbReference type="Proteomes" id="UP001055072"/>
    </source>
</evidence>
<evidence type="ECO:0000313" key="1">
    <source>
        <dbReference type="EMBL" id="KAI0088582.1"/>
    </source>
</evidence>